<evidence type="ECO:0000256" key="6">
    <source>
        <dbReference type="ARBA" id="ARBA00022490"/>
    </source>
</evidence>
<evidence type="ECO:0000259" key="10">
    <source>
        <dbReference type="PROSITE" id="PS50405"/>
    </source>
</evidence>
<dbReference type="SUPFAM" id="SSF55331">
    <property type="entry name" value="Tautomerase/MIF"/>
    <property type="match status" value="1"/>
</dbReference>
<dbReference type="SFLD" id="SFLDG01153">
    <property type="entry name" value="Main.4:_Theta-like"/>
    <property type="match status" value="1"/>
</dbReference>
<dbReference type="InterPro" id="IPR036249">
    <property type="entry name" value="Thioredoxin-like_sf"/>
</dbReference>
<dbReference type="InterPro" id="IPR010987">
    <property type="entry name" value="Glutathione-S-Trfase_C-like"/>
</dbReference>
<feature type="domain" description="GST N-terminal" evidence="9">
    <location>
        <begin position="136"/>
        <end position="217"/>
    </location>
</feature>
<keyword evidence="6" id="KW-0963">Cytoplasm</keyword>
<comment type="caution">
    <text evidence="11">The sequence shown here is derived from an EMBL/GenBank/DDBJ whole genome shotgun (WGS) entry which is preliminary data.</text>
</comment>
<comment type="subcellular location">
    <subcellularLocation>
        <location evidence="1">Cytoplasm</location>
    </subcellularLocation>
</comment>
<dbReference type="SUPFAM" id="SSF47616">
    <property type="entry name" value="GST C-terminal domain-like"/>
    <property type="match status" value="1"/>
</dbReference>
<evidence type="ECO:0000256" key="2">
    <source>
        <dbReference type="ARBA" id="ARBA00005851"/>
    </source>
</evidence>
<evidence type="ECO:0000313" key="11">
    <source>
        <dbReference type="EMBL" id="KAK1803708.1"/>
    </source>
</evidence>
<comment type="catalytic activity">
    <reaction evidence="8">
        <text>RX + glutathione = an S-substituted glutathione + a halide anion + H(+)</text>
        <dbReference type="Rhea" id="RHEA:16437"/>
        <dbReference type="ChEBI" id="CHEBI:15378"/>
        <dbReference type="ChEBI" id="CHEBI:16042"/>
        <dbReference type="ChEBI" id="CHEBI:17792"/>
        <dbReference type="ChEBI" id="CHEBI:57925"/>
        <dbReference type="ChEBI" id="CHEBI:90779"/>
        <dbReference type="EC" id="2.5.1.18"/>
    </reaction>
</comment>
<dbReference type="FunFam" id="3.40.30.10:FF:000086">
    <property type="entry name" value="Glutathione S-transferase theta-1"/>
    <property type="match status" value="1"/>
</dbReference>
<evidence type="ECO:0000259" key="9">
    <source>
        <dbReference type="PROSITE" id="PS50404"/>
    </source>
</evidence>
<dbReference type="InterPro" id="IPR001398">
    <property type="entry name" value="Macrophage_inhib_fac"/>
</dbReference>
<dbReference type="SFLD" id="SFLDS00019">
    <property type="entry name" value="Glutathione_Transferase_(cytos"/>
    <property type="match status" value="1"/>
</dbReference>
<evidence type="ECO:0000256" key="8">
    <source>
        <dbReference type="ARBA" id="ARBA00047960"/>
    </source>
</evidence>
<feature type="non-terminal residue" evidence="11">
    <location>
        <position position="1"/>
    </location>
</feature>
<dbReference type="SUPFAM" id="SSF52833">
    <property type="entry name" value="Thioredoxin-like"/>
    <property type="match status" value="1"/>
</dbReference>
<dbReference type="InterPro" id="IPR040075">
    <property type="entry name" value="GST_N_Theta"/>
</dbReference>
<proteinExistence type="inferred from homology"/>
<dbReference type="CDD" id="cd03183">
    <property type="entry name" value="GST_C_Theta"/>
    <property type="match status" value="1"/>
</dbReference>
<dbReference type="Gene3D" id="1.20.1050.10">
    <property type="match status" value="1"/>
</dbReference>
<dbReference type="FunFam" id="1.20.1050.10:FF:000008">
    <property type="entry name" value="Glutathione S-transferase theta-1"/>
    <property type="match status" value="1"/>
</dbReference>
<comment type="similarity">
    <text evidence="2">Belongs to the MIF family.</text>
</comment>
<organism evidence="11 12">
    <name type="scientific">Electrophorus voltai</name>
    <dbReference type="NCBI Taxonomy" id="2609070"/>
    <lineage>
        <taxon>Eukaryota</taxon>
        <taxon>Metazoa</taxon>
        <taxon>Chordata</taxon>
        <taxon>Craniata</taxon>
        <taxon>Vertebrata</taxon>
        <taxon>Euteleostomi</taxon>
        <taxon>Actinopterygii</taxon>
        <taxon>Neopterygii</taxon>
        <taxon>Teleostei</taxon>
        <taxon>Ostariophysi</taxon>
        <taxon>Gymnotiformes</taxon>
        <taxon>Gymnotoidei</taxon>
        <taxon>Gymnotidae</taxon>
        <taxon>Electrophorus</taxon>
    </lineage>
</organism>
<dbReference type="InterPro" id="IPR014347">
    <property type="entry name" value="Tautomerase/MIF_sf"/>
</dbReference>
<dbReference type="Pfam" id="PF01187">
    <property type="entry name" value="MIF"/>
    <property type="match status" value="1"/>
</dbReference>
<reference evidence="11" key="1">
    <citation type="submission" date="2023-03" db="EMBL/GenBank/DDBJ databases">
        <title>Electrophorus voltai genome.</title>
        <authorList>
            <person name="Bian C."/>
        </authorList>
    </citation>
    <scope>NUCLEOTIDE SEQUENCE</scope>
    <source>
        <strain evidence="11">CB-2022</strain>
        <tissue evidence="11">Muscle</tissue>
    </source>
</reference>
<evidence type="ECO:0000256" key="1">
    <source>
        <dbReference type="ARBA" id="ARBA00004496"/>
    </source>
</evidence>
<evidence type="ECO:0000256" key="3">
    <source>
        <dbReference type="ARBA" id="ARBA00009899"/>
    </source>
</evidence>
<comment type="subunit">
    <text evidence="4">Homodimer.</text>
</comment>
<dbReference type="PANTHER" id="PTHR43917:SF9">
    <property type="entry name" value="GLUTATHIONE S-TRANSFERASE THETA-1"/>
    <property type="match status" value="1"/>
</dbReference>
<evidence type="ECO:0000313" key="12">
    <source>
        <dbReference type="Proteomes" id="UP001239994"/>
    </source>
</evidence>
<dbReference type="Gene3D" id="3.30.429.10">
    <property type="entry name" value="Macrophage Migration Inhibitory Factor"/>
    <property type="match status" value="1"/>
</dbReference>
<dbReference type="CDD" id="cd03050">
    <property type="entry name" value="GST_N_Theta"/>
    <property type="match status" value="1"/>
</dbReference>
<dbReference type="InterPro" id="IPR004046">
    <property type="entry name" value="GST_C"/>
</dbReference>
<evidence type="ECO:0000256" key="4">
    <source>
        <dbReference type="ARBA" id="ARBA00011738"/>
    </source>
</evidence>
<dbReference type="PROSITE" id="PS50405">
    <property type="entry name" value="GST_CTER"/>
    <property type="match status" value="1"/>
</dbReference>
<dbReference type="Gene3D" id="3.40.30.10">
    <property type="entry name" value="Glutaredoxin"/>
    <property type="match status" value="1"/>
</dbReference>
<dbReference type="EMBL" id="JAROKS010000005">
    <property type="protein sequence ID" value="KAK1803708.1"/>
    <property type="molecule type" value="Genomic_DNA"/>
</dbReference>
<dbReference type="InterPro" id="IPR051369">
    <property type="entry name" value="GST_Theta"/>
</dbReference>
<protein>
    <recommendedName>
        <fullName evidence="5">glutathione transferase</fullName>
        <ecNumber evidence="5">2.5.1.18</ecNumber>
    </recommendedName>
</protein>
<dbReference type="SFLD" id="SFLDG00358">
    <property type="entry name" value="Main_(cytGST)"/>
    <property type="match status" value="1"/>
</dbReference>
<comment type="similarity">
    <text evidence="3">Belongs to the GST superfamily. Theta family.</text>
</comment>
<dbReference type="GO" id="GO:0004364">
    <property type="term" value="F:glutathione transferase activity"/>
    <property type="evidence" value="ECO:0007669"/>
    <property type="project" value="UniProtKB-EC"/>
</dbReference>
<dbReference type="InterPro" id="IPR036282">
    <property type="entry name" value="Glutathione-S-Trfase_C_sf"/>
</dbReference>
<dbReference type="Proteomes" id="UP001239994">
    <property type="component" value="Unassembled WGS sequence"/>
</dbReference>
<keyword evidence="7" id="KW-0808">Transferase</keyword>
<dbReference type="EC" id="2.5.1.18" evidence="5"/>
<dbReference type="Pfam" id="PF00043">
    <property type="entry name" value="GST_C"/>
    <property type="match status" value="1"/>
</dbReference>
<dbReference type="PANTHER" id="PTHR43917">
    <property type="match status" value="1"/>
</dbReference>
<dbReference type="InterPro" id="IPR040077">
    <property type="entry name" value="GST_C_Theta"/>
</dbReference>
<dbReference type="AlphaFoldDB" id="A0AAD8ZSZ3"/>
<dbReference type="Pfam" id="PF02798">
    <property type="entry name" value="GST_N"/>
    <property type="match status" value="1"/>
</dbReference>
<dbReference type="InterPro" id="IPR040079">
    <property type="entry name" value="Glutathione_S-Trfase"/>
</dbReference>
<feature type="domain" description="GST C-terminal" evidence="10">
    <location>
        <begin position="223"/>
        <end position="352"/>
    </location>
</feature>
<dbReference type="PROSITE" id="PS50404">
    <property type="entry name" value="GST_NTER"/>
    <property type="match status" value="1"/>
</dbReference>
<dbReference type="InterPro" id="IPR004045">
    <property type="entry name" value="Glutathione_S-Trfase_N"/>
</dbReference>
<evidence type="ECO:0000256" key="7">
    <source>
        <dbReference type="ARBA" id="ARBA00022679"/>
    </source>
</evidence>
<name>A0AAD8ZSZ3_9TELE</name>
<sequence>NMPFIDLETNLPASKFSEDFLKKLCSTTAATLGKPEDRMSLVVKPDLPMLVAGSSAPCMLVSVSAVAVTDTAEKNKEHSAKIFQFLTHELGIGEDRSVGNHRPGIPKSDSCTAHSRLRVRAVVVRGQSCGIKQTNMGLEMYLDLFSQPCRSVYIFARKNNIPFDFKKISLLKGEQYGKDFGQINVLRKVPAIRDGDFCLAESIAIMMYLAEKYLTPDHWYPAELQKRARVNEYLSWQHNVLRTYGSKVFWLKFMIPKIMKIEVPKEKMDAALEDLDGSLKLLEEKFLQDRPFIAGNKISLADLVAIVEVMQPVGAGLDVFEGRPKLRAWKERVRAAIGAELFDEAHQGILEIADIGQHVDASQLEIFKPKVLRLFL</sequence>
<evidence type="ECO:0000256" key="5">
    <source>
        <dbReference type="ARBA" id="ARBA00012452"/>
    </source>
</evidence>
<dbReference type="GO" id="GO:0006749">
    <property type="term" value="P:glutathione metabolic process"/>
    <property type="evidence" value="ECO:0007669"/>
    <property type="project" value="TreeGrafter"/>
</dbReference>
<keyword evidence="12" id="KW-1185">Reference proteome</keyword>
<dbReference type="GO" id="GO:0005737">
    <property type="term" value="C:cytoplasm"/>
    <property type="evidence" value="ECO:0007669"/>
    <property type="project" value="UniProtKB-SubCell"/>
</dbReference>
<accession>A0AAD8ZSZ3</accession>
<gene>
    <name evidence="11" type="ORF">P4O66_021120</name>
</gene>